<dbReference type="Proteomes" id="UP000271469">
    <property type="component" value="Chromosome"/>
</dbReference>
<sequence length="261" mass="27347">MDYRQRTTLITGASGGIGAEFAKTLADKGSDLILVARSEDKLEALAADLRSRHGIRAEVIAADLSVPGAGDGLVTEVGKRGLDVDILINNAGFGTHGDLIDADPARIRDEVSLNVAVLTDLTTAYLKTMAAKQSGAIINVASTAGFQPVPHMAVYAATKAYVLSLSEALWWEGKQHGVKVLALCPGATDTEFFDIAGSDDAAVGSRRSTRQVVDTALDALEAGKPSVIDGAQNRISAIGSRFAPRRLVIAIAERAVRPKKG</sequence>
<accession>A0A3G8JS77</accession>
<evidence type="ECO:0000256" key="1">
    <source>
        <dbReference type="ARBA" id="ARBA00006484"/>
    </source>
</evidence>
<dbReference type="KEGG" id="gom:D7316_04177"/>
<dbReference type="PRINTS" id="PR00080">
    <property type="entry name" value="SDRFAMILY"/>
</dbReference>
<feature type="domain" description="Ketoreductase" evidence="4">
    <location>
        <begin position="6"/>
        <end position="190"/>
    </location>
</feature>
<dbReference type="PRINTS" id="PR00081">
    <property type="entry name" value="GDHRDH"/>
</dbReference>
<dbReference type="PIRSF" id="PIRSF000126">
    <property type="entry name" value="11-beta-HSD1"/>
    <property type="match status" value="1"/>
</dbReference>
<dbReference type="OrthoDB" id="9810734at2"/>
<dbReference type="Gene3D" id="3.40.50.720">
    <property type="entry name" value="NAD(P)-binding Rossmann-like Domain"/>
    <property type="match status" value="1"/>
</dbReference>
<dbReference type="EMBL" id="CP033972">
    <property type="protein sequence ID" value="AZG47565.1"/>
    <property type="molecule type" value="Genomic_DNA"/>
</dbReference>
<dbReference type="SUPFAM" id="SSF51735">
    <property type="entry name" value="NAD(P)-binding Rossmann-fold domains"/>
    <property type="match status" value="1"/>
</dbReference>
<protein>
    <submittedName>
        <fullName evidence="5">Ketoacyl reductase</fullName>
        <ecNumber evidence="5">1.3.1.-</ecNumber>
    </submittedName>
</protein>
<dbReference type="AlphaFoldDB" id="A0A3G8JS77"/>
<organism evidence="5 6">
    <name type="scientific">Gordonia insulae</name>
    <dbReference type="NCBI Taxonomy" id="2420509"/>
    <lineage>
        <taxon>Bacteria</taxon>
        <taxon>Bacillati</taxon>
        <taxon>Actinomycetota</taxon>
        <taxon>Actinomycetes</taxon>
        <taxon>Mycobacteriales</taxon>
        <taxon>Gordoniaceae</taxon>
        <taxon>Gordonia</taxon>
    </lineage>
</organism>
<proteinExistence type="inferred from homology"/>
<dbReference type="Pfam" id="PF00106">
    <property type="entry name" value="adh_short"/>
    <property type="match status" value="1"/>
</dbReference>
<evidence type="ECO:0000313" key="6">
    <source>
        <dbReference type="Proteomes" id="UP000271469"/>
    </source>
</evidence>
<evidence type="ECO:0000313" key="5">
    <source>
        <dbReference type="EMBL" id="AZG47565.1"/>
    </source>
</evidence>
<dbReference type="SMART" id="SM00822">
    <property type="entry name" value="PKS_KR"/>
    <property type="match status" value="1"/>
</dbReference>
<dbReference type="InterPro" id="IPR002347">
    <property type="entry name" value="SDR_fam"/>
</dbReference>
<evidence type="ECO:0000259" key="4">
    <source>
        <dbReference type="SMART" id="SM00822"/>
    </source>
</evidence>
<comment type="similarity">
    <text evidence="1 3">Belongs to the short-chain dehydrogenases/reductases (SDR) family.</text>
</comment>
<keyword evidence="6" id="KW-1185">Reference proteome</keyword>
<dbReference type="GO" id="GO:0016491">
    <property type="term" value="F:oxidoreductase activity"/>
    <property type="evidence" value="ECO:0007669"/>
    <property type="project" value="UniProtKB-KW"/>
</dbReference>
<gene>
    <name evidence="5" type="primary">actIII_1</name>
    <name evidence="5" type="ORF">D7316_04177</name>
</gene>
<reference evidence="5 6" key="1">
    <citation type="submission" date="2018-11" db="EMBL/GenBank/DDBJ databases">
        <title>Gordonia insulae sp. nov., isolated from an island soil.</title>
        <authorList>
            <person name="Kim Y.S."/>
            <person name="Kim S.B."/>
        </authorList>
    </citation>
    <scope>NUCLEOTIDE SEQUENCE [LARGE SCALE GENOMIC DNA]</scope>
    <source>
        <strain evidence="5 6">MMS17-SY073</strain>
    </source>
</reference>
<dbReference type="InterPro" id="IPR036291">
    <property type="entry name" value="NAD(P)-bd_dom_sf"/>
</dbReference>
<name>A0A3G8JS77_9ACTN</name>
<dbReference type="GO" id="GO:0016020">
    <property type="term" value="C:membrane"/>
    <property type="evidence" value="ECO:0007669"/>
    <property type="project" value="TreeGrafter"/>
</dbReference>
<keyword evidence="2 5" id="KW-0560">Oxidoreductase</keyword>
<dbReference type="EC" id="1.3.1.-" evidence="5"/>
<dbReference type="RefSeq" id="WP_124709902.1">
    <property type="nucleotide sequence ID" value="NZ_CP033972.1"/>
</dbReference>
<evidence type="ECO:0000256" key="3">
    <source>
        <dbReference type="RuleBase" id="RU000363"/>
    </source>
</evidence>
<dbReference type="InterPro" id="IPR057326">
    <property type="entry name" value="KR_dom"/>
</dbReference>
<dbReference type="PANTHER" id="PTHR44196">
    <property type="entry name" value="DEHYDROGENASE/REDUCTASE SDR FAMILY MEMBER 7B"/>
    <property type="match status" value="1"/>
</dbReference>
<dbReference type="PANTHER" id="PTHR44196:SF2">
    <property type="entry name" value="SHORT-CHAIN DEHYDROGENASE-RELATED"/>
    <property type="match status" value="1"/>
</dbReference>
<evidence type="ECO:0000256" key="2">
    <source>
        <dbReference type="ARBA" id="ARBA00023002"/>
    </source>
</evidence>